<dbReference type="PANTHER" id="PTHR48207">
    <property type="entry name" value="SUCCINATE--HYDROXYMETHYLGLUTARATE COA-TRANSFERASE"/>
    <property type="match status" value="1"/>
</dbReference>
<dbReference type="SUPFAM" id="SSF89796">
    <property type="entry name" value="CoA-transferase family III (CaiB/BaiF)"/>
    <property type="match status" value="1"/>
</dbReference>
<protein>
    <submittedName>
        <fullName evidence="3">CoA transferase</fullName>
    </submittedName>
</protein>
<dbReference type="GO" id="GO:0008410">
    <property type="term" value="F:CoA-transferase activity"/>
    <property type="evidence" value="ECO:0007669"/>
    <property type="project" value="TreeGrafter"/>
</dbReference>
<keyword evidence="1 3" id="KW-0808">Transferase</keyword>
<evidence type="ECO:0000256" key="1">
    <source>
        <dbReference type="ARBA" id="ARBA00022679"/>
    </source>
</evidence>
<reference evidence="3 4" key="1">
    <citation type="submission" date="2020-10" db="EMBL/GenBank/DDBJ databases">
        <title>Degradation of 1,4-Dioxane by Xanthobacter sp. YN2, via a Novel Group-2 Soluble Di-Iron Monooxygenase.</title>
        <authorList>
            <person name="Ma F."/>
            <person name="Wang Y."/>
            <person name="Yang J."/>
            <person name="Guo H."/>
            <person name="Su D."/>
            <person name="Yu L."/>
        </authorList>
    </citation>
    <scope>NUCLEOTIDE SEQUENCE [LARGE SCALE GENOMIC DNA]</scope>
    <source>
        <strain evidence="3 4">YN2</strain>
    </source>
</reference>
<dbReference type="Proteomes" id="UP000596427">
    <property type="component" value="Chromosome"/>
</dbReference>
<evidence type="ECO:0000256" key="2">
    <source>
        <dbReference type="SAM" id="MobiDB-lite"/>
    </source>
</evidence>
<dbReference type="InterPro" id="IPR044855">
    <property type="entry name" value="CoA-Trfase_III_dom3_sf"/>
</dbReference>
<dbReference type="Pfam" id="PF02515">
    <property type="entry name" value="CoA_transf_3"/>
    <property type="match status" value="1"/>
</dbReference>
<dbReference type="InterPro" id="IPR050483">
    <property type="entry name" value="CoA-transferase_III_domain"/>
</dbReference>
<dbReference type="AlphaFoldDB" id="A0A974PTS1"/>
<feature type="region of interest" description="Disordered" evidence="2">
    <location>
        <begin position="1"/>
        <end position="31"/>
    </location>
</feature>
<evidence type="ECO:0000313" key="4">
    <source>
        <dbReference type="Proteomes" id="UP000596427"/>
    </source>
</evidence>
<dbReference type="InterPro" id="IPR003673">
    <property type="entry name" value="CoA-Trfase_fam_III"/>
</dbReference>
<organism evidence="3 4">
    <name type="scientific">Xanthobacter dioxanivorans</name>
    <dbReference type="NCBI Taxonomy" id="2528964"/>
    <lineage>
        <taxon>Bacteria</taxon>
        <taxon>Pseudomonadati</taxon>
        <taxon>Pseudomonadota</taxon>
        <taxon>Alphaproteobacteria</taxon>
        <taxon>Hyphomicrobiales</taxon>
        <taxon>Xanthobacteraceae</taxon>
        <taxon>Xanthobacter</taxon>
    </lineage>
</organism>
<dbReference type="EMBL" id="CP063362">
    <property type="protein sequence ID" value="QRG09613.1"/>
    <property type="molecule type" value="Genomic_DNA"/>
</dbReference>
<proteinExistence type="predicted"/>
<dbReference type="Gene3D" id="3.30.1540.10">
    <property type="entry name" value="formyl-coa transferase, domain 3"/>
    <property type="match status" value="1"/>
</dbReference>
<dbReference type="Gene3D" id="3.40.50.10540">
    <property type="entry name" value="Crotonobetainyl-coa:carnitine coa-transferase, domain 1"/>
    <property type="match status" value="1"/>
</dbReference>
<sequence>MGSPLRRNPGRGNVPKENEAKAQAAVTGNGERAPAGLDGARILDLGRYIAAPYCAAMLADQGAEVIRIEPPAGAPDREVMPIGVPGRGALYVQMNRNKKSLVLDLESTAGRAAFERLVASSDAVIVNLPPAALKRARLDYDSLRACRPDIILTTISAFGPEGDSRDRIGFDGTGQALSGAMHLTGTGERPLRAAVSYVDYATGISAAFATLAALYERRVTGRGQHVQASLLGTALAMTNPMLIEEAMGARSRVAIGNLSPIAGPSDLFRTRDGWVMVQVIGDGMFRRWAEFIGRPGLAEDPRFSSDIGRGEHGEELSAIMAGWCATRSSEDCLDELAAARIPACKALTPADALAAPENMAGGFFCEEEILGRRVPIATRTVRTVAAQARAHRPAPDLGADSHDLLACLGYGPEEIANLTNKTGQPAKT</sequence>
<dbReference type="InterPro" id="IPR023606">
    <property type="entry name" value="CoA-Trfase_III_dom_1_sf"/>
</dbReference>
<dbReference type="PANTHER" id="PTHR48207:SF3">
    <property type="entry name" value="SUCCINATE--HYDROXYMETHYLGLUTARATE COA-TRANSFERASE"/>
    <property type="match status" value="1"/>
</dbReference>
<evidence type="ECO:0000313" key="3">
    <source>
        <dbReference type="EMBL" id="QRG09613.1"/>
    </source>
</evidence>
<keyword evidence="4" id="KW-1185">Reference proteome</keyword>
<gene>
    <name evidence="3" type="ORF">EZH22_12835</name>
</gene>
<dbReference type="KEGG" id="xdi:EZH22_12835"/>
<name>A0A974PTS1_9HYPH</name>
<accession>A0A974PTS1</accession>